<protein>
    <submittedName>
        <fullName evidence="1">Uncharacterized protein</fullName>
    </submittedName>
</protein>
<dbReference type="EMBL" id="CALOZG010000029">
    <property type="protein sequence ID" value="CAH4032453.1"/>
    <property type="molecule type" value="Genomic_DNA"/>
</dbReference>
<sequence>MAAELGVPPKNLMQWTETDAPLQAVGDRFGNLGVGPQEDMVPSRRAGVNVLKPCAIKDYNCCTGDVDLKDQKLAVSDVPKTRIQMVSQGV</sequence>
<name>A0A9P0XBX8_PIEBR</name>
<comment type="caution">
    <text evidence="1">The sequence shown here is derived from an EMBL/GenBank/DDBJ whole genome shotgun (WGS) entry which is preliminary data.</text>
</comment>
<organism evidence="1 2">
    <name type="scientific">Pieris brassicae</name>
    <name type="common">White butterfly</name>
    <name type="synonym">Large white butterfly</name>
    <dbReference type="NCBI Taxonomy" id="7116"/>
    <lineage>
        <taxon>Eukaryota</taxon>
        <taxon>Metazoa</taxon>
        <taxon>Ecdysozoa</taxon>
        <taxon>Arthropoda</taxon>
        <taxon>Hexapoda</taxon>
        <taxon>Insecta</taxon>
        <taxon>Pterygota</taxon>
        <taxon>Neoptera</taxon>
        <taxon>Endopterygota</taxon>
        <taxon>Lepidoptera</taxon>
        <taxon>Glossata</taxon>
        <taxon>Ditrysia</taxon>
        <taxon>Papilionoidea</taxon>
        <taxon>Pieridae</taxon>
        <taxon>Pierinae</taxon>
        <taxon>Pieris</taxon>
    </lineage>
</organism>
<dbReference type="Proteomes" id="UP001152562">
    <property type="component" value="Unassembled WGS sequence"/>
</dbReference>
<evidence type="ECO:0000313" key="2">
    <source>
        <dbReference type="Proteomes" id="UP001152562"/>
    </source>
</evidence>
<keyword evidence="2" id="KW-1185">Reference proteome</keyword>
<reference evidence="1" key="1">
    <citation type="submission" date="2022-05" db="EMBL/GenBank/DDBJ databases">
        <authorList>
            <person name="Okamura Y."/>
        </authorList>
    </citation>
    <scope>NUCLEOTIDE SEQUENCE</scope>
</reference>
<accession>A0A9P0XBX8</accession>
<dbReference type="AlphaFoldDB" id="A0A9P0XBX8"/>
<proteinExistence type="predicted"/>
<gene>
    <name evidence="1" type="ORF">PIBRA_LOCUS8835</name>
</gene>
<evidence type="ECO:0000313" key="1">
    <source>
        <dbReference type="EMBL" id="CAH4032453.1"/>
    </source>
</evidence>